<accession>K0T709</accession>
<protein>
    <submittedName>
        <fullName evidence="1">Uncharacterized protein</fullName>
    </submittedName>
</protein>
<gene>
    <name evidence="1" type="ORF">THAOC_03740</name>
</gene>
<dbReference type="AlphaFoldDB" id="K0T709"/>
<dbReference type="Proteomes" id="UP000266841">
    <property type="component" value="Unassembled WGS sequence"/>
</dbReference>
<proteinExistence type="predicted"/>
<dbReference type="EMBL" id="AGNL01003541">
    <property type="protein sequence ID" value="EJK74573.1"/>
    <property type="molecule type" value="Genomic_DNA"/>
</dbReference>
<comment type="caution">
    <text evidence="1">The sequence shown here is derived from an EMBL/GenBank/DDBJ whole genome shotgun (WGS) entry which is preliminary data.</text>
</comment>
<sequence>MSTKSSRIETMRSDMETAEFNDFVADYSSKISRKELEDEMNKFDQGINKRRRVTAKETSGANVTITAAMGGKFPIAKITKSRNHHDHMQHELIARDISLPKKYEDMYDREWDDLKNLLRLHEFSRLEAASQRPEKWTKWGDVNEIVPLSEMMQEAMDKYNEEEATKS</sequence>
<evidence type="ECO:0000313" key="1">
    <source>
        <dbReference type="EMBL" id="EJK74573.1"/>
    </source>
</evidence>
<name>K0T709_THAOC</name>
<keyword evidence="2" id="KW-1185">Reference proteome</keyword>
<organism evidence="1 2">
    <name type="scientific">Thalassiosira oceanica</name>
    <name type="common">Marine diatom</name>
    <dbReference type="NCBI Taxonomy" id="159749"/>
    <lineage>
        <taxon>Eukaryota</taxon>
        <taxon>Sar</taxon>
        <taxon>Stramenopiles</taxon>
        <taxon>Ochrophyta</taxon>
        <taxon>Bacillariophyta</taxon>
        <taxon>Coscinodiscophyceae</taxon>
        <taxon>Thalassiosirophycidae</taxon>
        <taxon>Thalassiosirales</taxon>
        <taxon>Thalassiosiraceae</taxon>
        <taxon>Thalassiosira</taxon>
    </lineage>
</organism>
<evidence type="ECO:0000313" key="2">
    <source>
        <dbReference type="Proteomes" id="UP000266841"/>
    </source>
</evidence>
<reference evidence="1 2" key="1">
    <citation type="journal article" date="2012" name="Genome Biol.">
        <title>Genome and low-iron response of an oceanic diatom adapted to chronic iron limitation.</title>
        <authorList>
            <person name="Lommer M."/>
            <person name="Specht M."/>
            <person name="Roy A.S."/>
            <person name="Kraemer L."/>
            <person name="Andreson R."/>
            <person name="Gutowska M.A."/>
            <person name="Wolf J."/>
            <person name="Bergner S.V."/>
            <person name="Schilhabel M.B."/>
            <person name="Klostermeier U.C."/>
            <person name="Beiko R.G."/>
            <person name="Rosenstiel P."/>
            <person name="Hippler M."/>
            <person name="Laroche J."/>
        </authorList>
    </citation>
    <scope>NUCLEOTIDE SEQUENCE [LARGE SCALE GENOMIC DNA]</scope>
    <source>
        <strain evidence="1 2">CCMP1005</strain>
    </source>
</reference>